<comment type="caution">
    <text evidence="1">The sequence shown here is derived from an EMBL/GenBank/DDBJ whole genome shotgun (WGS) entry which is preliminary data.</text>
</comment>
<gene>
    <name evidence="1" type="ORF">NO357_04500</name>
</gene>
<reference evidence="1" key="2">
    <citation type="submission" date="2023-02" db="EMBL/GenBank/DDBJ databases">
        <title>'Rhodoalgimonas zhirmunskyi' gen. nov., isolated from a red alga.</title>
        <authorList>
            <person name="Nedashkovskaya O.I."/>
            <person name="Otstavnykh N.Y."/>
            <person name="Bystritskaya E.P."/>
            <person name="Balabanova L.A."/>
            <person name="Isaeva M.P."/>
        </authorList>
    </citation>
    <scope>NUCLEOTIDE SEQUENCE</scope>
    <source>
        <strain evidence="1">KCTC 52189</strain>
    </source>
</reference>
<protein>
    <submittedName>
        <fullName evidence="1">Uncharacterized protein</fullName>
    </submittedName>
</protein>
<dbReference type="RefSeq" id="WP_306734409.1">
    <property type="nucleotide sequence ID" value="NZ_JANHAX010000001.1"/>
</dbReference>
<sequence>MDRTNEFDWTATSCEEQMRHARAASTIARDRIMREYDWSLHPEVVLGWLSAQKGIGLGSALSAFFNGDPWRFNYLPKRDVSAEYRGVASLLDSICQRINAGFYLPDLAPMCPQNMNKLDAWVTNQRHDLRDHRRGRWVIESEVLDPLFASKRAAIEEELRRERALQAKAAEAEKAGAASKSFSLKKLVKPLAG</sequence>
<evidence type="ECO:0000313" key="2">
    <source>
        <dbReference type="Proteomes" id="UP001226762"/>
    </source>
</evidence>
<accession>A0AAE3WAQ1</accession>
<dbReference type="Proteomes" id="UP001226762">
    <property type="component" value="Unassembled WGS sequence"/>
</dbReference>
<name>A0AAE3WAQ1_9RHOB</name>
<evidence type="ECO:0000313" key="1">
    <source>
        <dbReference type="EMBL" id="MDQ2089159.1"/>
    </source>
</evidence>
<keyword evidence="2" id="KW-1185">Reference proteome</keyword>
<organism evidence="1 2">
    <name type="scientific">Marimonas arenosa</name>
    <dbReference type="NCBI Taxonomy" id="1795305"/>
    <lineage>
        <taxon>Bacteria</taxon>
        <taxon>Pseudomonadati</taxon>
        <taxon>Pseudomonadota</taxon>
        <taxon>Alphaproteobacteria</taxon>
        <taxon>Rhodobacterales</taxon>
        <taxon>Paracoccaceae</taxon>
        <taxon>Marimonas</taxon>
    </lineage>
</organism>
<dbReference type="AlphaFoldDB" id="A0AAE3WAQ1"/>
<proteinExistence type="predicted"/>
<dbReference type="EMBL" id="JANHAX010000001">
    <property type="protein sequence ID" value="MDQ2089159.1"/>
    <property type="molecule type" value="Genomic_DNA"/>
</dbReference>
<reference evidence="1" key="1">
    <citation type="submission" date="2022-07" db="EMBL/GenBank/DDBJ databases">
        <authorList>
            <person name="Otstavnykh N."/>
            <person name="Isaeva M."/>
            <person name="Bystritskaya E."/>
        </authorList>
    </citation>
    <scope>NUCLEOTIDE SEQUENCE</scope>
    <source>
        <strain evidence="1">KCTC 52189</strain>
    </source>
</reference>